<dbReference type="EMBL" id="CP006939">
    <property type="protein sequence ID" value="AHC16314.1"/>
    <property type="molecule type" value="Genomic_DNA"/>
</dbReference>
<dbReference type="PATRIC" id="fig|1307761.3.peg.2957"/>
<evidence type="ECO:0000313" key="1">
    <source>
        <dbReference type="EMBL" id="AHC16314.1"/>
    </source>
</evidence>
<name>V5WL75_9SPIO</name>
<dbReference type="eggNOG" id="COG4908">
    <property type="taxonomic scope" value="Bacteria"/>
</dbReference>
<organism evidence="1 2">
    <name type="scientific">Salinispira pacifica</name>
    <dbReference type="NCBI Taxonomy" id="1307761"/>
    <lineage>
        <taxon>Bacteria</taxon>
        <taxon>Pseudomonadati</taxon>
        <taxon>Spirochaetota</taxon>
        <taxon>Spirochaetia</taxon>
        <taxon>Spirochaetales</taxon>
        <taxon>Spirochaetaceae</taxon>
        <taxon>Salinispira</taxon>
    </lineage>
</organism>
<dbReference type="KEGG" id="slr:L21SP2_2968"/>
<reference evidence="1 2" key="1">
    <citation type="journal article" date="2015" name="Stand. Genomic Sci.">
        <title>Complete genome sequence and description of Salinispira pacifica gen. nov., sp. nov., a novel spirochaete isolated form a hypersaline microbial mat.</title>
        <authorList>
            <person name="Ben Hania W."/>
            <person name="Joseph M."/>
            <person name="Schumann P."/>
            <person name="Bunk B."/>
            <person name="Fiebig A."/>
            <person name="Sproer C."/>
            <person name="Klenk H.P."/>
            <person name="Fardeau M.L."/>
            <person name="Spring S."/>
        </authorList>
    </citation>
    <scope>NUCLEOTIDE SEQUENCE [LARGE SCALE GENOMIC DNA]</scope>
    <source>
        <strain evidence="1 2">L21-RPul-D2</strain>
    </source>
</reference>
<sequence>MKGKRSRTRGNGSQRGTWYPLDHSAKIWPAVLSQRYTSLFRLSVVLKHRVEYEPLRTALMQTMQRYPYFSVQLHRGVFWYYLEEKSVDPREIHPDFQWPCMDFRAIKTHRVLLKIYVYQRRISLEMSHALSDGGGAMEFLKHLIREYLLARTPGFSGEADHSDPEPGEWVDSYLEHGMKSVPNSPLPPRAFHVPFALLPRGEYRIVSGYVSLESVRSRCSQLGVSVTEYLTSLLFYALQDYWFALQDANHRIPARYSRPLRILVPVNLRPIFNSRTMRNFFVYVDPEIDPRLGRYSFEELIRFVHHYMRGQKHRQNLRRQFARHARTERKISVRLIPLLLKNIVLSLSYRRLGDSRFTTSLSNMGSFSLSPEEMKEVDWVDFYPPPSPVMKQAVSVISSGDTLSISFGKMINETVIERRFFRLLRREGHDVRISSNYSRSGS</sequence>
<gene>
    <name evidence="1" type="ORF">L21SP2_2968</name>
</gene>
<accession>V5WL75</accession>
<proteinExistence type="predicted"/>
<dbReference type="OrthoDB" id="4876345at2"/>
<evidence type="ECO:0008006" key="3">
    <source>
        <dbReference type="Google" id="ProtNLM"/>
    </source>
</evidence>
<evidence type="ECO:0000313" key="2">
    <source>
        <dbReference type="Proteomes" id="UP000018680"/>
    </source>
</evidence>
<dbReference type="RefSeq" id="WP_024269211.1">
    <property type="nucleotide sequence ID" value="NC_023035.1"/>
</dbReference>
<dbReference type="HOGENOM" id="CLU_031688_0_0_12"/>
<dbReference type="Proteomes" id="UP000018680">
    <property type="component" value="Chromosome"/>
</dbReference>
<protein>
    <recommendedName>
        <fullName evidence="3">Alcohol acetyltransferase</fullName>
    </recommendedName>
</protein>
<dbReference type="STRING" id="1307761.L21SP2_2968"/>
<keyword evidence="2" id="KW-1185">Reference proteome</keyword>
<dbReference type="AlphaFoldDB" id="V5WL75"/>